<reference evidence="1 2" key="1">
    <citation type="journal article" date="2012" name="J. Bacteriol.">
        <title>Complete genome sequence of Mycoplasma haemocanis strain Illinois.</title>
        <authorList>
            <person name="do Nascimento N.C."/>
            <person name="Guimaraes A.M."/>
            <person name="Santos A.P."/>
            <person name="Sanmiguel P.J."/>
            <person name="Messick J.B."/>
        </authorList>
    </citation>
    <scope>NUCLEOTIDE SEQUENCE [LARGE SCALE GENOMIC DNA]</scope>
    <source>
        <strain evidence="1 2">Illinois</strain>
    </source>
</reference>
<dbReference type="AlphaFoldDB" id="H6N7H1"/>
<evidence type="ECO:0000313" key="1">
    <source>
        <dbReference type="EMBL" id="AEW45593.1"/>
    </source>
</evidence>
<evidence type="ECO:0000313" key="2">
    <source>
        <dbReference type="Proteomes" id="UP000009135"/>
    </source>
</evidence>
<sequence>MSRVALLSVVGVGGVAGTALGAYHFKIFSSSVPTIADRLQKEKYKLLKDDDPHWTKSLEEYKKKHSGKDSYTVQELKNLCKVFLKKKEVEDNSYSEAKRYCVSLKKVSERLGDLGFTLLDINTTNSDNNPNKDQWTSLAKKYKTEGVSAKELDGLTASTVGDNGAQWSKLQEKCKTVFEKTHWDEKYESLVKNAEAWCTLQGFNGISK</sequence>
<accession>H6N7H1</accession>
<dbReference type="EMBL" id="CP003199">
    <property type="protein sequence ID" value="AEW45593.1"/>
    <property type="molecule type" value="Genomic_DNA"/>
</dbReference>
<keyword evidence="2" id="KW-1185">Reference proteome</keyword>
<dbReference type="STRING" id="1111676.MHC_03665"/>
<dbReference type="HOGENOM" id="CLU_098620_3_0_14"/>
<gene>
    <name evidence="1" type="ordered locus">MHC_03665</name>
</gene>
<dbReference type="Proteomes" id="UP000009135">
    <property type="component" value="Chromosome"/>
</dbReference>
<organism evidence="1 2">
    <name type="scientific">Mycoplasma haemocanis (strain Illinois)</name>
    <dbReference type="NCBI Taxonomy" id="1111676"/>
    <lineage>
        <taxon>Bacteria</taxon>
        <taxon>Bacillati</taxon>
        <taxon>Mycoplasmatota</taxon>
        <taxon>Mollicutes</taxon>
        <taxon>Mycoplasmataceae</taxon>
        <taxon>Mycoplasma</taxon>
    </lineage>
</organism>
<dbReference type="OrthoDB" id="9825555at2"/>
<proteinExistence type="predicted"/>
<dbReference type="KEGG" id="mhe:MHC_03665"/>
<name>H6N7H1_MYCHN</name>
<protein>
    <submittedName>
        <fullName evidence="1">Uncharacterized protein</fullName>
    </submittedName>
</protein>